<evidence type="ECO:0000256" key="1">
    <source>
        <dbReference type="SAM" id="SignalP"/>
    </source>
</evidence>
<gene>
    <name evidence="2" type="ORF">PCOR1329_LOCUS44626</name>
</gene>
<evidence type="ECO:0000313" key="2">
    <source>
        <dbReference type="EMBL" id="CAK0853011.1"/>
    </source>
</evidence>
<feature type="non-terminal residue" evidence="2">
    <location>
        <position position="123"/>
    </location>
</feature>
<comment type="caution">
    <text evidence="2">The sequence shown here is derived from an EMBL/GenBank/DDBJ whole genome shotgun (WGS) entry which is preliminary data.</text>
</comment>
<accession>A0ABN9U2I8</accession>
<proteinExistence type="predicted"/>
<sequence>MAIQIPAPALCLAALLLLPAPGWGLSLGRFSWGRQTQAQDELDCDDAAHDESGRCYKAITWAFARGLQAHPDWYPDVSLTRDAARLSSEASFKEVQASLYRRGKAGCGKPCPMGYVRPPAPSA</sequence>
<dbReference type="EMBL" id="CAUYUJ010015365">
    <property type="protein sequence ID" value="CAK0853011.1"/>
    <property type="molecule type" value="Genomic_DNA"/>
</dbReference>
<organism evidence="2 3">
    <name type="scientific">Prorocentrum cordatum</name>
    <dbReference type="NCBI Taxonomy" id="2364126"/>
    <lineage>
        <taxon>Eukaryota</taxon>
        <taxon>Sar</taxon>
        <taxon>Alveolata</taxon>
        <taxon>Dinophyceae</taxon>
        <taxon>Prorocentrales</taxon>
        <taxon>Prorocentraceae</taxon>
        <taxon>Prorocentrum</taxon>
    </lineage>
</organism>
<name>A0ABN9U2I8_9DINO</name>
<keyword evidence="1" id="KW-0732">Signal</keyword>
<protein>
    <submittedName>
        <fullName evidence="2">Uncharacterized protein</fullName>
    </submittedName>
</protein>
<dbReference type="Proteomes" id="UP001189429">
    <property type="component" value="Unassembled WGS sequence"/>
</dbReference>
<keyword evidence="3" id="KW-1185">Reference proteome</keyword>
<reference evidence="2" key="1">
    <citation type="submission" date="2023-10" db="EMBL/GenBank/DDBJ databases">
        <authorList>
            <person name="Chen Y."/>
            <person name="Shah S."/>
            <person name="Dougan E. K."/>
            <person name="Thang M."/>
            <person name="Chan C."/>
        </authorList>
    </citation>
    <scope>NUCLEOTIDE SEQUENCE [LARGE SCALE GENOMIC DNA]</scope>
</reference>
<feature type="chain" id="PRO_5046534731" evidence="1">
    <location>
        <begin position="25"/>
        <end position="123"/>
    </location>
</feature>
<evidence type="ECO:0000313" key="3">
    <source>
        <dbReference type="Proteomes" id="UP001189429"/>
    </source>
</evidence>
<feature type="signal peptide" evidence="1">
    <location>
        <begin position="1"/>
        <end position="24"/>
    </location>
</feature>